<dbReference type="Pfam" id="PF00107">
    <property type="entry name" value="ADH_zinc_N"/>
    <property type="match status" value="1"/>
</dbReference>
<comment type="catalytic activity">
    <reaction evidence="12">
        <text>a secondary alcohol + NAD(+) = a ketone + NADH + H(+)</text>
        <dbReference type="Rhea" id="RHEA:10740"/>
        <dbReference type="ChEBI" id="CHEBI:15378"/>
        <dbReference type="ChEBI" id="CHEBI:17087"/>
        <dbReference type="ChEBI" id="CHEBI:35681"/>
        <dbReference type="ChEBI" id="CHEBI:57540"/>
        <dbReference type="ChEBI" id="CHEBI:57945"/>
        <dbReference type="EC" id="1.1.1.1"/>
    </reaction>
</comment>
<dbReference type="PANTHER" id="PTHR43880:SF12">
    <property type="entry name" value="ALCOHOL DEHYDROGENASE CLASS-3"/>
    <property type="match status" value="1"/>
</dbReference>
<evidence type="ECO:0000256" key="14">
    <source>
        <dbReference type="RuleBase" id="RU362016"/>
    </source>
</evidence>
<comment type="catalytic activity">
    <reaction evidence="11">
        <text>S-nitrosoglutathione + NADH + H(+) = S-(hydroxysulfenamide)glutathione + NAD(+)</text>
        <dbReference type="Rhea" id="RHEA:78371"/>
        <dbReference type="ChEBI" id="CHEBI:15378"/>
        <dbReference type="ChEBI" id="CHEBI:57540"/>
        <dbReference type="ChEBI" id="CHEBI:57945"/>
        <dbReference type="ChEBI" id="CHEBI:145544"/>
        <dbReference type="ChEBI" id="CHEBI:229723"/>
    </reaction>
    <physiologicalReaction direction="left-to-right" evidence="11">
        <dbReference type="Rhea" id="RHEA:78372"/>
    </physiologicalReaction>
</comment>
<feature type="domain" description="Enoyl reductase (ER)" evidence="15">
    <location>
        <begin position="18"/>
        <end position="373"/>
    </location>
</feature>
<dbReference type="SUPFAM" id="SSF51735">
    <property type="entry name" value="NAD(P)-binding Rossmann-fold domains"/>
    <property type="match status" value="1"/>
</dbReference>
<evidence type="ECO:0000256" key="4">
    <source>
        <dbReference type="ARBA" id="ARBA00022723"/>
    </source>
</evidence>
<dbReference type="CDD" id="cd08300">
    <property type="entry name" value="alcohol_DH_class_III"/>
    <property type="match status" value="1"/>
</dbReference>
<dbReference type="InterPro" id="IPR013154">
    <property type="entry name" value="ADH-like_N"/>
</dbReference>
<keyword evidence="5 14" id="KW-0862">Zinc</keyword>
<gene>
    <name evidence="16" type="ORF">LZT28_08940</name>
</gene>
<dbReference type="GO" id="GO:0005829">
    <property type="term" value="C:cytosol"/>
    <property type="evidence" value="ECO:0007669"/>
    <property type="project" value="TreeGrafter"/>
</dbReference>
<dbReference type="PROSITE" id="PS00059">
    <property type="entry name" value="ADH_ZINC"/>
    <property type="match status" value="1"/>
</dbReference>
<dbReference type="InterPro" id="IPR013149">
    <property type="entry name" value="ADH-like_C"/>
</dbReference>
<dbReference type="PANTHER" id="PTHR43880">
    <property type="entry name" value="ALCOHOL DEHYDROGENASE"/>
    <property type="match status" value="1"/>
</dbReference>
<dbReference type="GO" id="GO:0008270">
    <property type="term" value="F:zinc ion binding"/>
    <property type="evidence" value="ECO:0007669"/>
    <property type="project" value="InterPro"/>
</dbReference>
<keyword evidence="7 14" id="KW-0520">NAD</keyword>
<dbReference type="EMBL" id="JAJVCY010000011">
    <property type="protein sequence ID" value="MCV3288384.1"/>
    <property type="molecule type" value="Genomic_DNA"/>
</dbReference>
<dbReference type="GO" id="GO:0051903">
    <property type="term" value="F:S-(hydroxymethyl)glutathione dehydrogenase [NAD(P)+] activity"/>
    <property type="evidence" value="ECO:0007669"/>
    <property type="project" value="UniProtKB-EC"/>
</dbReference>
<evidence type="ECO:0000256" key="13">
    <source>
        <dbReference type="ARBA" id="ARBA00049243"/>
    </source>
</evidence>
<proteinExistence type="inferred from homology"/>
<comment type="catalytic activity">
    <reaction evidence="9">
        <text>S-(hydroxymethyl)glutathione + NADP(+) = S-formylglutathione + NADPH + H(+)</text>
        <dbReference type="Rhea" id="RHEA:19981"/>
        <dbReference type="ChEBI" id="CHEBI:15378"/>
        <dbReference type="ChEBI" id="CHEBI:57688"/>
        <dbReference type="ChEBI" id="CHEBI:57783"/>
        <dbReference type="ChEBI" id="CHEBI:58349"/>
        <dbReference type="ChEBI" id="CHEBI:58758"/>
        <dbReference type="EC" id="1.1.1.284"/>
    </reaction>
</comment>
<evidence type="ECO:0000313" key="17">
    <source>
        <dbReference type="Proteomes" id="UP001208651"/>
    </source>
</evidence>
<evidence type="ECO:0000256" key="8">
    <source>
        <dbReference type="ARBA" id="ARBA00045226"/>
    </source>
</evidence>
<comment type="similarity">
    <text evidence="2 14">Belongs to the zinc-containing alcohol dehydrogenase family. Class-III subfamily.</text>
</comment>
<dbReference type="EC" id="1.1.1.284" evidence="14"/>
<dbReference type="FunFam" id="3.90.180.10:FF:000001">
    <property type="entry name" value="S-(hydroxymethyl)glutathione dehydrogenase"/>
    <property type="match status" value="1"/>
</dbReference>
<dbReference type="GO" id="GO:0046294">
    <property type="term" value="P:formaldehyde catabolic process"/>
    <property type="evidence" value="ECO:0007669"/>
    <property type="project" value="InterPro"/>
</dbReference>
<evidence type="ECO:0000256" key="11">
    <source>
        <dbReference type="ARBA" id="ARBA00048942"/>
    </source>
</evidence>
<evidence type="ECO:0000313" key="16">
    <source>
        <dbReference type="EMBL" id="MCV3288384.1"/>
    </source>
</evidence>
<protein>
    <recommendedName>
        <fullName evidence="3 14">S-(hydroxymethyl)glutathione dehydrogenase</fullName>
        <ecNumber evidence="14">1.1.1.284</ecNumber>
    </recommendedName>
</protein>
<evidence type="ECO:0000256" key="2">
    <source>
        <dbReference type="ARBA" id="ARBA00010902"/>
    </source>
</evidence>
<evidence type="ECO:0000256" key="6">
    <source>
        <dbReference type="ARBA" id="ARBA00023002"/>
    </source>
</evidence>
<evidence type="ECO:0000256" key="10">
    <source>
        <dbReference type="ARBA" id="ARBA00048110"/>
    </source>
</evidence>
<dbReference type="SUPFAM" id="SSF50129">
    <property type="entry name" value="GroES-like"/>
    <property type="match status" value="2"/>
</dbReference>
<dbReference type="NCBIfam" id="TIGR02818">
    <property type="entry name" value="adh_III_F_hyde"/>
    <property type="match status" value="1"/>
</dbReference>
<evidence type="ECO:0000256" key="12">
    <source>
        <dbReference type="ARBA" id="ARBA00049164"/>
    </source>
</evidence>
<name>A0AAW5RI42_AERME</name>
<dbReference type="InterPro" id="IPR011032">
    <property type="entry name" value="GroES-like_sf"/>
</dbReference>
<dbReference type="InterPro" id="IPR020843">
    <property type="entry name" value="ER"/>
</dbReference>
<dbReference type="Pfam" id="PF08240">
    <property type="entry name" value="ADH_N"/>
    <property type="match status" value="1"/>
</dbReference>
<dbReference type="InterPro" id="IPR036291">
    <property type="entry name" value="NAD(P)-bd_dom_sf"/>
</dbReference>
<keyword evidence="6 14" id="KW-0560">Oxidoreductase</keyword>
<comment type="catalytic activity">
    <reaction evidence="13">
        <text>a primary alcohol + NAD(+) = an aldehyde + NADH + H(+)</text>
        <dbReference type="Rhea" id="RHEA:10736"/>
        <dbReference type="ChEBI" id="CHEBI:15378"/>
        <dbReference type="ChEBI" id="CHEBI:15734"/>
        <dbReference type="ChEBI" id="CHEBI:17478"/>
        <dbReference type="ChEBI" id="CHEBI:57540"/>
        <dbReference type="ChEBI" id="CHEBI:57945"/>
        <dbReference type="EC" id="1.1.1.1"/>
    </reaction>
</comment>
<dbReference type="FunFam" id="3.40.50.720:FF:000003">
    <property type="entry name" value="S-(hydroxymethyl)glutathione dehydrogenase"/>
    <property type="match status" value="1"/>
</dbReference>
<dbReference type="RefSeq" id="WP_263684920.1">
    <property type="nucleotide sequence ID" value="NZ_JAJVCY010000011.1"/>
</dbReference>
<comment type="caution">
    <text evidence="16">The sequence shown here is derived from an EMBL/GenBank/DDBJ whole genome shotgun (WGS) entry which is preliminary data.</text>
</comment>
<organism evidence="16 17">
    <name type="scientific">Aeromonas media</name>
    <dbReference type="NCBI Taxonomy" id="651"/>
    <lineage>
        <taxon>Bacteria</taxon>
        <taxon>Pseudomonadati</taxon>
        <taxon>Pseudomonadota</taxon>
        <taxon>Gammaproteobacteria</taxon>
        <taxon>Aeromonadales</taxon>
        <taxon>Aeromonadaceae</taxon>
        <taxon>Aeromonas</taxon>
    </lineage>
</organism>
<accession>A0AAW5RI42</accession>
<evidence type="ECO:0000259" key="15">
    <source>
        <dbReference type="SMART" id="SM00829"/>
    </source>
</evidence>
<reference evidence="16" key="1">
    <citation type="submission" date="2022-01" db="EMBL/GenBank/DDBJ databases">
        <title>Comparison of Fish pathogen Aeromonas spp.</title>
        <authorList>
            <person name="Dubey S."/>
            <person name="Sorum H."/>
            <person name="Munangandu H.M."/>
        </authorList>
    </citation>
    <scope>NUCLEOTIDE SEQUENCE</scope>
    <source>
        <strain evidence="16">SD/21-15</strain>
    </source>
</reference>
<evidence type="ECO:0000256" key="5">
    <source>
        <dbReference type="ARBA" id="ARBA00022833"/>
    </source>
</evidence>
<evidence type="ECO:0000256" key="7">
    <source>
        <dbReference type="ARBA" id="ARBA00023027"/>
    </source>
</evidence>
<dbReference type="SMART" id="SM00829">
    <property type="entry name" value="PKS_ER"/>
    <property type="match status" value="1"/>
</dbReference>
<dbReference type="GO" id="GO:0004022">
    <property type="term" value="F:alcohol dehydrogenase (NAD+) activity"/>
    <property type="evidence" value="ECO:0007669"/>
    <property type="project" value="UniProtKB-EC"/>
</dbReference>
<comment type="cofactor">
    <cofactor evidence="1 14">
        <name>Zn(2+)</name>
        <dbReference type="ChEBI" id="CHEBI:29105"/>
    </cofactor>
</comment>
<dbReference type="InterPro" id="IPR002328">
    <property type="entry name" value="ADH_Zn_CS"/>
</dbReference>
<comment type="catalytic activity">
    <reaction evidence="10 14">
        <text>S-(hydroxymethyl)glutathione + NAD(+) = S-formylglutathione + NADH + H(+)</text>
        <dbReference type="Rhea" id="RHEA:19985"/>
        <dbReference type="ChEBI" id="CHEBI:15378"/>
        <dbReference type="ChEBI" id="CHEBI:57540"/>
        <dbReference type="ChEBI" id="CHEBI:57688"/>
        <dbReference type="ChEBI" id="CHEBI:57945"/>
        <dbReference type="ChEBI" id="CHEBI:58758"/>
        <dbReference type="EC" id="1.1.1.284"/>
    </reaction>
</comment>
<dbReference type="Gene3D" id="3.90.180.10">
    <property type="entry name" value="Medium-chain alcohol dehydrogenases, catalytic domain"/>
    <property type="match status" value="1"/>
</dbReference>
<evidence type="ECO:0000256" key="3">
    <source>
        <dbReference type="ARBA" id="ARBA00021865"/>
    </source>
</evidence>
<sequence length="375" mass="40092">MAQVQSIKCKAAIAWGPGQPLSIEEVEVMPPQAGEVRVRIVATGVCHTDAFTLSGEDPEGVFPCILGHEGGGIVESVGEGVTSVKVGDHVIPLYTPECGECKFCKSGKTNLCQKIRATQGKGLMPDGTTRFSKDGQPIYHYMGTSTFSEYTVLPEISIAKVDPAAPLEEVCLLGCGVTTGIGAVMNTAKVKEGESVAIFGLGGIGLSAIIGARLAKAGRIIAIDINKSKFELARKLGATDCINPNDYDKPIQEVIVEMTDGGVDFSFECIGNVKVMRAALECCHKGWGESVIIGVAGAGQEISTRPFQLVTGRVWRGSAFGGVRGRSELPSYVQRYMQGEFKLDDFITHTMGLEQINEAFDLMHEGKSIRTVIHY</sequence>
<dbReference type="Gene3D" id="3.40.50.720">
    <property type="entry name" value="NAD(P)-binding Rossmann-like Domain"/>
    <property type="match status" value="1"/>
</dbReference>
<dbReference type="AlphaFoldDB" id="A0AAW5RI42"/>
<evidence type="ECO:0000256" key="9">
    <source>
        <dbReference type="ARBA" id="ARBA00047793"/>
    </source>
</evidence>
<dbReference type="Proteomes" id="UP001208651">
    <property type="component" value="Unassembled WGS sequence"/>
</dbReference>
<keyword evidence="4 14" id="KW-0479">Metal-binding</keyword>
<evidence type="ECO:0000256" key="1">
    <source>
        <dbReference type="ARBA" id="ARBA00001947"/>
    </source>
</evidence>
<dbReference type="InterPro" id="IPR014183">
    <property type="entry name" value="ADH_3"/>
</dbReference>
<comment type="function">
    <text evidence="8">Has high formaldehyde dehydrogenase activity in the presence of glutathione and catalyzes the oxidation of normal alcohols in a reaction that is not GSH-dependent. In addition, hemithiolacetals other than those formed from GSH, including omega-thiol fatty acids, also are substrates. Also acts as a S-nitroso-glutathione reductase by catalyzing the NADH-dependent reduction of S-nitrosoglutathione.</text>
</comment>